<protein>
    <submittedName>
        <fullName evidence="2">Integrase catalytic domain-containing protein</fullName>
    </submittedName>
</protein>
<accession>A0AC34FS61</accession>
<sequence length="301" mass="33656">MDIAVMNTANSANTVSFMDHYVAINGSPRVLVTDNGTQFTSAEFSSFCKLHGIRHITSPVYHPQSNGQAERMVDTVKRFIRKCLVVNGETLNVANCVTTFLQAYHSTPSKATPGECTPAFAHLGREIRTSMDMILPQIIGNLGPDHLMEEQFNRKFGATTRDFQVPDNIYWRKRKDAPWNAGSIKQKIGSKMFLVEDDFGKTHRLHLNQMIHRFAALLPENEVLPADDSVPAEQEDPDFDGVTPQATTPPSSHTSSAHTRTTQSTPSVTAPVNQTPRRSTRTRRPPKRLQLDPRKKSYGEL</sequence>
<evidence type="ECO:0000313" key="1">
    <source>
        <dbReference type="Proteomes" id="UP000887579"/>
    </source>
</evidence>
<organism evidence="1 2">
    <name type="scientific">Panagrolaimus sp. ES5</name>
    <dbReference type="NCBI Taxonomy" id="591445"/>
    <lineage>
        <taxon>Eukaryota</taxon>
        <taxon>Metazoa</taxon>
        <taxon>Ecdysozoa</taxon>
        <taxon>Nematoda</taxon>
        <taxon>Chromadorea</taxon>
        <taxon>Rhabditida</taxon>
        <taxon>Tylenchina</taxon>
        <taxon>Panagrolaimomorpha</taxon>
        <taxon>Panagrolaimoidea</taxon>
        <taxon>Panagrolaimidae</taxon>
        <taxon>Panagrolaimus</taxon>
    </lineage>
</organism>
<dbReference type="Proteomes" id="UP000887579">
    <property type="component" value="Unplaced"/>
</dbReference>
<reference evidence="2" key="1">
    <citation type="submission" date="2022-11" db="UniProtKB">
        <authorList>
            <consortium name="WormBaseParasite"/>
        </authorList>
    </citation>
    <scope>IDENTIFICATION</scope>
</reference>
<evidence type="ECO:0000313" key="2">
    <source>
        <dbReference type="WBParaSite" id="ES5_v2.g19669.t1"/>
    </source>
</evidence>
<dbReference type="WBParaSite" id="ES5_v2.g19669.t1">
    <property type="protein sequence ID" value="ES5_v2.g19669.t1"/>
    <property type="gene ID" value="ES5_v2.g19669"/>
</dbReference>
<name>A0AC34FS61_9BILA</name>
<proteinExistence type="predicted"/>